<organism evidence="2 3">
    <name type="scientific">Ilex paraguariensis</name>
    <name type="common">yerba mate</name>
    <dbReference type="NCBI Taxonomy" id="185542"/>
    <lineage>
        <taxon>Eukaryota</taxon>
        <taxon>Viridiplantae</taxon>
        <taxon>Streptophyta</taxon>
        <taxon>Embryophyta</taxon>
        <taxon>Tracheophyta</taxon>
        <taxon>Spermatophyta</taxon>
        <taxon>Magnoliopsida</taxon>
        <taxon>eudicotyledons</taxon>
        <taxon>Gunneridae</taxon>
        <taxon>Pentapetalae</taxon>
        <taxon>asterids</taxon>
        <taxon>campanulids</taxon>
        <taxon>Aquifoliales</taxon>
        <taxon>Aquifoliaceae</taxon>
        <taxon>Ilex</taxon>
    </lineage>
</organism>
<accession>A0ABC8TNS0</accession>
<keyword evidence="1" id="KW-0732">Signal</keyword>
<gene>
    <name evidence="2" type="ORF">ILEXP_LOCUS40625</name>
</gene>
<reference evidence="2 3" key="1">
    <citation type="submission" date="2024-02" db="EMBL/GenBank/DDBJ databases">
        <authorList>
            <person name="Vignale AGUSTIN F."/>
            <person name="Sosa J E."/>
            <person name="Modenutti C."/>
        </authorList>
    </citation>
    <scope>NUCLEOTIDE SEQUENCE [LARGE SCALE GENOMIC DNA]</scope>
</reference>
<keyword evidence="3" id="KW-1185">Reference proteome</keyword>
<dbReference type="EMBL" id="CAUOFW020005647">
    <property type="protein sequence ID" value="CAK9171095.1"/>
    <property type="molecule type" value="Genomic_DNA"/>
</dbReference>
<feature type="chain" id="PRO_5044743562" evidence="1">
    <location>
        <begin position="22"/>
        <end position="70"/>
    </location>
</feature>
<feature type="signal peptide" evidence="1">
    <location>
        <begin position="1"/>
        <end position="21"/>
    </location>
</feature>
<protein>
    <submittedName>
        <fullName evidence="2">Uncharacterized protein</fullName>
    </submittedName>
</protein>
<sequence>MVSNSLFQLVLFFILAGLCSSTYISYDAFESRGPTSRNLLQQKADEAFESRGPTSRNLLQQKAGRFQAPL</sequence>
<evidence type="ECO:0000313" key="2">
    <source>
        <dbReference type="EMBL" id="CAK9171095.1"/>
    </source>
</evidence>
<proteinExistence type="predicted"/>
<dbReference type="AlphaFoldDB" id="A0ABC8TNS0"/>
<evidence type="ECO:0000313" key="3">
    <source>
        <dbReference type="Proteomes" id="UP001642360"/>
    </source>
</evidence>
<comment type="caution">
    <text evidence="2">The sequence shown here is derived from an EMBL/GenBank/DDBJ whole genome shotgun (WGS) entry which is preliminary data.</text>
</comment>
<dbReference type="Proteomes" id="UP001642360">
    <property type="component" value="Unassembled WGS sequence"/>
</dbReference>
<name>A0ABC8TNS0_9AQUA</name>
<evidence type="ECO:0000256" key="1">
    <source>
        <dbReference type="SAM" id="SignalP"/>
    </source>
</evidence>